<sequence>MIALLVATAAIANFTLVAFLAERFGSEGGVHASAGEMTSLQAPSRPSASTAYIANENAFAARAKRAA</sequence>
<dbReference type="EMBL" id="MLBY01000003">
    <property type="protein sequence ID" value="MEE7456313.1"/>
    <property type="molecule type" value="Genomic_DNA"/>
</dbReference>
<evidence type="ECO:0000313" key="1">
    <source>
        <dbReference type="EMBL" id="MEE7456313.1"/>
    </source>
</evidence>
<gene>
    <name evidence="1" type="ORF">MRSR164_05755</name>
</gene>
<reference evidence="1 2" key="1">
    <citation type="journal article" date="2012" name="Genet. Mol. Biol.">
        <title>Analysis of 16S rRNA and mxaF genes revealing insights into Methylobacterium niche-specific plant association.</title>
        <authorList>
            <person name="Dourado M.N."/>
            <person name="Andreote F.D."/>
            <person name="Dini-Andreote F."/>
            <person name="Conti R."/>
            <person name="Araujo J.M."/>
            <person name="Araujo W.L."/>
        </authorList>
    </citation>
    <scope>NUCLEOTIDE SEQUENCE [LARGE SCALE GENOMIC DNA]</scope>
    <source>
        <strain evidence="1 2">SR1.6/4</strain>
    </source>
</reference>
<proteinExistence type="predicted"/>
<accession>A0ABU7T6X2</accession>
<comment type="caution">
    <text evidence="1">The sequence shown here is derived from an EMBL/GenBank/DDBJ whole genome shotgun (WGS) entry which is preliminary data.</text>
</comment>
<organism evidence="1 2">
    <name type="scientific">Methylobacterium radiotolerans</name>
    <dbReference type="NCBI Taxonomy" id="31998"/>
    <lineage>
        <taxon>Bacteria</taxon>
        <taxon>Pseudomonadati</taxon>
        <taxon>Pseudomonadota</taxon>
        <taxon>Alphaproteobacteria</taxon>
        <taxon>Hyphomicrobiales</taxon>
        <taxon>Methylobacteriaceae</taxon>
        <taxon>Methylobacterium</taxon>
    </lineage>
</organism>
<keyword evidence="2" id="KW-1185">Reference proteome</keyword>
<protein>
    <submittedName>
        <fullName evidence="1">Uncharacterized protein</fullName>
    </submittedName>
</protein>
<evidence type="ECO:0000313" key="2">
    <source>
        <dbReference type="Proteomes" id="UP001349262"/>
    </source>
</evidence>
<dbReference type="Proteomes" id="UP001349262">
    <property type="component" value="Unassembled WGS sequence"/>
</dbReference>
<name>A0ABU7T6X2_9HYPH</name>